<dbReference type="AlphaFoldDB" id="A0A3P3VS66"/>
<keyword evidence="8" id="KW-1185">Reference proteome</keyword>
<evidence type="ECO:0000256" key="6">
    <source>
        <dbReference type="SAM" id="MobiDB-lite"/>
    </source>
</evidence>
<keyword evidence="5" id="KW-0520">NAD</keyword>
<accession>A0A3P3VS66</accession>
<keyword evidence="4" id="KW-0521">NADP</keyword>
<sequence>MTEAQAQGNPLRIGRRYRRGRVEGHFDAIIIGSGPAGLAAGVCLSKSGQRVLVLEQHYTAGGFSHSYSRKGYEWDVGVHYIGDVGHRGTVASRLCDYLSDRQLRWAYMGDNYDRFLMGSERFDLRAGEKAFREGLVERFPEEAMAIDRYLELIRRVSKAMPGFSLDKLLPRWAVSLRRLIWPLPDCFNRPTYQVLRDLTANEKLIAVLCGQYGDNGLPPKKSSFLIHALIARHYLNGGYYPVGGASQIAASLLKPIRAAGGELFTYARVEQILVEGGRAVGVRMVDGLEIRSPRVISTVGVFNTFNRLLPDSAARAGGYREKLHGVRPAMAHVGVYIGIRESSSSLGLERTNLWIYPDEFHDANLDNFCQDMRRPFPAVYISFPSAKDPSWEQRYPGRATIEMVAPAPWKWFAPWQDKPWGKRGEDYEALKAQLGRRLLEVLYEQLPQLRGKIDYYEVSTPLSTAHFAGYSQGEIYGIDHDPARFEQQWLRPKTRIKGLYLSGQDTLTCGFMGALASGVISAIAVLGWRAHGVLRGLARRQPRRVPEQATASPSATMRETG</sequence>
<evidence type="ECO:0000256" key="2">
    <source>
        <dbReference type="ARBA" id="ARBA00022729"/>
    </source>
</evidence>
<gene>
    <name evidence="7" type="ORF">D0544_00515</name>
</gene>
<keyword evidence="3" id="KW-0274">FAD</keyword>
<evidence type="ECO:0000256" key="4">
    <source>
        <dbReference type="ARBA" id="ARBA00022857"/>
    </source>
</evidence>
<dbReference type="PANTHER" id="PTHR46091:SF3">
    <property type="entry name" value="AMINE OXIDASE DOMAIN-CONTAINING PROTEIN"/>
    <property type="match status" value="1"/>
</dbReference>
<dbReference type="RefSeq" id="WP_125013802.1">
    <property type="nucleotide sequence ID" value="NZ_QWEZ01000001.1"/>
</dbReference>
<dbReference type="SUPFAM" id="SSF51905">
    <property type="entry name" value="FAD/NAD(P)-binding domain"/>
    <property type="match status" value="1"/>
</dbReference>
<dbReference type="InterPro" id="IPR052206">
    <property type="entry name" value="Retinol_saturase"/>
</dbReference>
<dbReference type="PANTHER" id="PTHR46091">
    <property type="entry name" value="BLR7054 PROTEIN"/>
    <property type="match status" value="1"/>
</dbReference>
<organism evidence="7 8">
    <name type="scientific">Aestuariirhabdus litorea</name>
    <dbReference type="NCBI Taxonomy" id="2528527"/>
    <lineage>
        <taxon>Bacteria</taxon>
        <taxon>Pseudomonadati</taxon>
        <taxon>Pseudomonadota</taxon>
        <taxon>Gammaproteobacteria</taxon>
        <taxon>Oceanospirillales</taxon>
        <taxon>Aestuariirhabdaceae</taxon>
        <taxon>Aestuariirhabdus</taxon>
    </lineage>
</organism>
<evidence type="ECO:0000256" key="1">
    <source>
        <dbReference type="ARBA" id="ARBA00022630"/>
    </source>
</evidence>
<dbReference type="Proteomes" id="UP000280792">
    <property type="component" value="Unassembled WGS sequence"/>
</dbReference>
<keyword evidence="2" id="KW-0732">Signal</keyword>
<evidence type="ECO:0000313" key="8">
    <source>
        <dbReference type="Proteomes" id="UP000280792"/>
    </source>
</evidence>
<dbReference type="EMBL" id="QWEZ01000001">
    <property type="protein sequence ID" value="RRJ83643.1"/>
    <property type="molecule type" value="Genomic_DNA"/>
</dbReference>
<dbReference type="Gene3D" id="3.50.50.60">
    <property type="entry name" value="FAD/NAD(P)-binding domain"/>
    <property type="match status" value="2"/>
</dbReference>
<feature type="compositionally biased region" description="Polar residues" evidence="6">
    <location>
        <begin position="549"/>
        <end position="561"/>
    </location>
</feature>
<protein>
    <submittedName>
        <fullName evidence="7">NAD(P)/FAD-dependent oxidoreductase</fullName>
    </submittedName>
</protein>
<dbReference type="InterPro" id="IPR036188">
    <property type="entry name" value="FAD/NAD-bd_sf"/>
</dbReference>
<dbReference type="PRINTS" id="PR00411">
    <property type="entry name" value="PNDRDTASEI"/>
</dbReference>
<evidence type="ECO:0000256" key="3">
    <source>
        <dbReference type="ARBA" id="ARBA00022827"/>
    </source>
</evidence>
<comment type="caution">
    <text evidence="7">The sequence shown here is derived from an EMBL/GenBank/DDBJ whole genome shotgun (WGS) entry which is preliminary data.</text>
</comment>
<reference evidence="7 8" key="2">
    <citation type="submission" date="2018-12" db="EMBL/GenBank/DDBJ databases">
        <title>Simiduia agarivorans gen. nov., sp. nov., a marine, agarolytic bacterium isolated from shallow coastal water from Keelung, Taiwan.</title>
        <authorList>
            <person name="Shieh W.Y."/>
        </authorList>
    </citation>
    <scope>NUCLEOTIDE SEQUENCE [LARGE SCALE GENOMIC DNA]</scope>
    <source>
        <strain evidence="7 8">GTF-13</strain>
    </source>
</reference>
<feature type="region of interest" description="Disordered" evidence="6">
    <location>
        <begin position="541"/>
        <end position="561"/>
    </location>
</feature>
<dbReference type="Pfam" id="PF13450">
    <property type="entry name" value="NAD_binding_8"/>
    <property type="match status" value="1"/>
</dbReference>
<evidence type="ECO:0000256" key="5">
    <source>
        <dbReference type="ARBA" id="ARBA00023027"/>
    </source>
</evidence>
<name>A0A3P3VS66_9GAMM</name>
<evidence type="ECO:0000313" key="7">
    <source>
        <dbReference type="EMBL" id="RRJ83643.1"/>
    </source>
</evidence>
<keyword evidence="1" id="KW-0285">Flavoprotein</keyword>
<reference evidence="7 8" key="1">
    <citation type="submission" date="2018-08" db="EMBL/GenBank/DDBJ databases">
        <authorList>
            <person name="Khan S.A."/>
        </authorList>
    </citation>
    <scope>NUCLEOTIDE SEQUENCE [LARGE SCALE GENOMIC DNA]</scope>
    <source>
        <strain evidence="7 8">GTF-13</strain>
    </source>
</reference>
<proteinExistence type="predicted"/>